<dbReference type="OrthoDB" id="9814523at2"/>
<feature type="transmembrane region" description="Helical" evidence="14">
    <location>
        <begin position="47"/>
        <end position="72"/>
    </location>
</feature>
<dbReference type="InterPro" id="IPR001734">
    <property type="entry name" value="Na/solute_symporter"/>
</dbReference>
<proteinExistence type="inferred from homology"/>
<dbReference type="GO" id="GO:0015193">
    <property type="term" value="F:L-proline transmembrane transporter activity"/>
    <property type="evidence" value="ECO:0007669"/>
    <property type="project" value="TreeGrafter"/>
</dbReference>
<keyword evidence="6" id="KW-0769">Symport</keyword>
<dbReference type="GO" id="GO:0005886">
    <property type="term" value="C:plasma membrane"/>
    <property type="evidence" value="ECO:0007669"/>
    <property type="project" value="UniProtKB-SubCell"/>
</dbReference>
<evidence type="ECO:0000256" key="1">
    <source>
        <dbReference type="ARBA" id="ARBA00004651"/>
    </source>
</evidence>
<dbReference type="PANTHER" id="PTHR48086">
    <property type="entry name" value="SODIUM/PROLINE SYMPORTER-RELATED"/>
    <property type="match status" value="1"/>
</dbReference>
<evidence type="ECO:0000256" key="7">
    <source>
        <dbReference type="ARBA" id="ARBA00022989"/>
    </source>
</evidence>
<dbReference type="PANTHER" id="PTHR48086:SF3">
    <property type="entry name" value="SODIUM_PROLINE SYMPORTER"/>
    <property type="match status" value="1"/>
</dbReference>
<feature type="transmembrane region" description="Helical" evidence="14">
    <location>
        <begin position="120"/>
        <end position="147"/>
    </location>
</feature>
<feature type="transmembrane region" description="Helical" evidence="14">
    <location>
        <begin position="455"/>
        <end position="476"/>
    </location>
</feature>
<feature type="transmembrane region" description="Helical" evidence="14">
    <location>
        <begin position="549"/>
        <end position="567"/>
    </location>
</feature>
<feature type="transmembrane region" description="Helical" evidence="14">
    <location>
        <begin position="430"/>
        <end position="448"/>
    </location>
</feature>
<keyword evidence="9" id="KW-0406">Ion transport</keyword>
<evidence type="ECO:0000256" key="2">
    <source>
        <dbReference type="ARBA" id="ARBA00006434"/>
    </source>
</evidence>
<evidence type="ECO:0000256" key="12">
    <source>
        <dbReference type="ARBA" id="ARBA00033708"/>
    </source>
</evidence>
<feature type="transmembrane region" description="Helical" evidence="14">
    <location>
        <begin position="195"/>
        <end position="216"/>
    </location>
</feature>
<keyword evidence="3" id="KW-0813">Transport</keyword>
<evidence type="ECO:0000256" key="4">
    <source>
        <dbReference type="ARBA" id="ARBA00022475"/>
    </source>
</evidence>
<reference evidence="15 16" key="1">
    <citation type="submission" date="2018-08" db="EMBL/GenBank/DDBJ databases">
        <title>Salinimonas sediminis sp. nov., a piezophilic bacterium isolated from a deep-sea sediment sample from the New Britain Trench.</title>
        <authorList>
            <person name="Cao J."/>
        </authorList>
    </citation>
    <scope>NUCLEOTIDE SEQUENCE [LARGE SCALE GENOMIC DNA]</scope>
    <source>
        <strain evidence="15 16">N102</strain>
    </source>
</reference>
<name>A0A346NN97_9ALTE</name>
<dbReference type="CDD" id="cd11477">
    <property type="entry name" value="SLC5sbd_u1"/>
    <property type="match status" value="1"/>
</dbReference>
<keyword evidence="16" id="KW-1185">Reference proteome</keyword>
<gene>
    <name evidence="15" type="ORF">D0Y50_11980</name>
</gene>
<feature type="transmembrane region" description="Helical" evidence="14">
    <location>
        <begin position="348"/>
        <end position="369"/>
    </location>
</feature>
<feature type="transmembrane region" description="Helical" evidence="14">
    <location>
        <begin position="405"/>
        <end position="424"/>
    </location>
</feature>
<dbReference type="RefSeq" id="WP_117317160.1">
    <property type="nucleotide sequence ID" value="NZ_CP031769.1"/>
</dbReference>
<dbReference type="Proteomes" id="UP000262073">
    <property type="component" value="Chromosome"/>
</dbReference>
<feature type="transmembrane region" description="Helical" evidence="14">
    <location>
        <begin position="260"/>
        <end position="281"/>
    </location>
</feature>
<feature type="transmembrane region" description="Helical" evidence="14">
    <location>
        <begin position="6"/>
        <end position="26"/>
    </location>
</feature>
<dbReference type="Gene3D" id="1.20.1730.10">
    <property type="entry name" value="Sodium/glucose cotransporter"/>
    <property type="match status" value="1"/>
</dbReference>
<comment type="subcellular location">
    <subcellularLocation>
        <location evidence="1">Cell membrane</location>
        <topology evidence="1">Multi-pass membrane protein</topology>
    </subcellularLocation>
</comment>
<feature type="transmembrane region" description="Helical" evidence="14">
    <location>
        <begin position="302"/>
        <end position="328"/>
    </location>
</feature>
<evidence type="ECO:0000313" key="16">
    <source>
        <dbReference type="Proteomes" id="UP000262073"/>
    </source>
</evidence>
<keyword evidence="10 14" id="KW-0472">Membrane</keyword>
<keyword evidence="8" id="KW-0915">Sodium</keyword>
<evidence type="ECO:0000256" key="14">
    <source>
        <dbReference type="SAM" id="Phobius"/>
    </source>
</evidence>
<evidence type="ECO:0000256" key="8">
    <source>
        <dbReference type="ARBA" id="ARBA00023053"/>
    </source>
</evidence>
<evidence type="ECO:0000256" key="9">
    <source>
        <dbReference type="ARBA" id="ARBA00023065"/>
    </source>
</evidence>
<sequence length="608" mass="67366">MILSVIDIAVMVAYLMGVAGLGWLAARRSDKTAKGYFLGSNRISWPALGLSNAAGMFDISGTMWMVYLLFVYGLKSIFIPWLWPSFNQVFLMVFLSLWLRRSSVMTGAQWIEFRFGHSRAARYSQLIVVAFALISVLGFLAYGFVGIGKFASAFLPWTLHSDPATNAIYYGGLVTLFTALYMLKGGMLSVVYTEILQFIVMTMSCVAVGIIAIMQVTPAMLEAAVPHGWSNLRFGWELELNWQGILPQVNEQIATDGYSLFSLFLMLAVFKGILQSLAGPAPNYDMQRILSARTPGDAARMSGLVSAVLLIPRYLFITGLTVLALVYLVPGFQQRGGWIDFESILPFAMANFIPTGLLGLIVAGLLATFMSTFAATTNAAPAYIINDVYEKYINPNATEYTKVKAGFWVSLLFIIGGATLGMFMNSLNHLIMWLGAALFGGYTAANLLKWYWWGFSAAGYCWGMMTGMSAAVIMMFTDISALYGFPFLFAGCLVVSVIASLLSGPDDMSVLIHFYRKTRPWGWWGPVHRQAIKHYPTLKPNRAFKRDSVNVGVGLIWHTSLTAAPVLLVIQQWLPFSLAAATAVITSAWLKYQWWDHLQDWPDDLNDE</sequence>
<evidence type="ECO:0000256" key="5">
    <source>
        <dbReference type="ARBA" id="ARBA00022692"/>
    </source>
</evidence>
<dbReference type="KEGG" id="salm:D0Y50_11980"/>
<keyword evidence="7 14" id="KW-1133">Transmembrane helix</keyword>
<evidence type="ECO:0000256" key="6">
    <source>
        <dbReference type="ARBA" id="ARBA00022847"/>
    </source>
</evidence>
<keyword evidence="4" id="KW-1003">Cell membrane</keyword>
<dbReference type="PROSITE" id="PS50283">
    <property type="entry name" value="NA_SOLUT_SYMP_3"/>
    <property type="match status" value="1"/>
</dbReference>
<evidence type="ECO:0000256" key="13">
    <source>
        <dbReference type="RuleBase" id="RU362091"/>
    </source>
</evidence>
<keyword evidence="11" id="KW-0739">Sodium transport</keyword>
<feature type="transmembrane region" description="Helical" evidence="14">
    <location>
        <begin position="78"/>
        <end position="99"/>
    </location>
</feature>
<dbReference type="InterPro" id="IPR038377">
    <property type="entry name" value="Na/Glc_symporter_sf"/>
</dbReference>
<feature type="transmembrane region" description="Helical" evidence="14">
    <location>
        <begin position="482"/>
        <end position="502"/>
    </location>
</feature>
<feature type="transmembrane region" description="Helical" evidence="14">
    <location>
        <begin position="167"/>
        <end position="183"/>
    </location>
</feature>
<dbReference type="EMBL" id="CP031769">
    <property type="protein sequence ID" value="AXR07004.1"/>
    <property type="molecule type" value="Genomic_DNA"/>
</dbReference>
<protein>
    <submittedName>
        <fullName evidence="15">Sodium:solute symporter</fullName>
    </submittedName>
</protein>
<comment type="catalytic activity">
    <reaction evidence="12">
        <text>L-proline(in) + Na(+)(in) = L-proline(out) + Na(+)(out)</text>
        <dbReference type="Rhea" id="RHEA:28967"/>
        <dbReference type="ChEBI" id="CHEBI:29101"/>
        <dbReference type="ChEBI" id="CHEBI:60039"/>
    </reaction>
</comment>
<dbReference type="InterPro" id="IPR050277">
    <property type="entry name" value="Sodium:Solute_Symporter"/>
</dbReference>
<evidence type="ECO:0000313" key="15">
    <source>
        <dbReference type="EMBL" id="AXR07004.1"/>
    </source>
</evidence>
<dbReference type="Pfam" id="PF00474">
    <property type="entry name" value="SSF"/>
    <property type="match status" value="1"/>
</dbReference>
<keyword evidence="5 14" id="KW-0812">Transmembrane</keyword>
<dbReference type="GO" id="GO:0015824">
    <property type="term" value="P:proline transport"/>
    <property type="evidence" value="ECO:0007669"/>
    <property type="project" value="TreeGrafter"/>
</dbReference>
<evidence type="ECO:0000256" key="10">
    <source>
        <dbReference type="ARBA" id="ARBA00023136"/>
    </source>
</evidence>
<organism evidence="15 16">
    <name type="scientific">Salinimonas sediminis</name>
    <dbReference type="NCBI Taxonomy" id="2303538"/>
    <lineage>
        <taxon>Bacteria</taxon>
        <taxon>Pseudomonadati</taxon>
        <taxon>Pseudomonadota</taxon>
        <taxon>Gammaproteobacteria</taxon>
        <taxon>Alteromonadales</taxon>
        <taxon>Alteromonadaceae</taxon>
        <taxon>Alteromonas/Salinimonas group</taxon>
        <taxon>Salinimonas</taxon>
    </lineage>
</organism>
<comment type="similarity">
    <text evidence="2 13">Belongs to the sodium:solute symporter (SSF) (TC 2.A.21) family.</text>
</comment>
<dbReference type="AlphaFoldDB" id="A0A346NN97"/>
<accession>A0A346NN97</accession>
<dbReference type="GO" id="GO:0005298">
    <property type="term" value="F:proline:sodium symporter activity"/>
    <property type="evidence" value="ECO:0007669"/>
    <property type="project" value="TreeGrafter"/>
</dbReference>
<evidence type="ECO:0000256" key="3">
    <source>
        <dbReference type="ARBA" id="ARBA00022448"/>
    </source>
</evidence>
<evidence type="ECO:0000256" key="11">
    <source>
        <dbReference type="ARBA" id="ARBA00023201"/>
    </source>
</evidence>